<dbReference type="EMBL" id="KV417305">
    <property type="protein sequence ID" value="KZO93032.1"/>
    <property type="molecule type" value="Genomic_DNA"/>
</dbReference>
<evidence type="ECO:0000313" key="1">
    <source>
        <dbReference type="EMBL" id="KZO93032.1"/>
    </source>
</evidence>
<evidence type="ECO:0000313" key="2">
    <source>
        <dbReference type="Proteomes" id="UP000076738"/>
    </source>
</evidence>
<keyword evidence="2" id="KW-1185">Reference proteome</keyword>
<proteinExistence type="predicted"/>
<organism evidence="1 2">
    <name type="scientific">Calocera viscosa (strain TUFC12733)</name>
    <dbReference type="NCBI Taxonomy" id="1330018"/>
    <lineage>
        <taxon>Eukaryota</taxon>
        <taxon>Fungi</taxon>
        <taxon>Dikarya</taxon>
        <taxon>Basidiomycota</taxon>
        <taxon>Agaricomycotina</taxon>
        <taxon>Dacrymycetes</taxon>
        <taxon>Dacrymycetales</taxon>
        <taxon>Dacrymycetaceae</taxon>
        <taxon>Calocera</taxon>
    </lineage>
</organism>
<dbReference type="AlphaFoldDB" id="A0A167IWD0"/>
<dbReference type="Proteomes" id="UP000076738">
    <property type="component" value="Unassembled WGS sequence"/>
</dbReference>
<protein>
    <submittedName>
        <fullName evidence="1">Uncharacterized protein</fullName>
    </submittedName>
</protein>
<name>A0A167IWD0_CALVF</name>
<accession>A0A167IWD0</accession>
<sequence length="96" mass="10337">MTSIVCLSQQEGAKIPQARDWTSPLPAAITSPLSLPLHPSNDKFPSLWSTAVGVLMLSAAQLAGPGLRPFALLLVFHLLARERVGFGAAWCRARCR</sequence>
<gene>
    <name evidence="1" type="ORF">CALVIDRAFT_287657</name>
</gene>
<reference evidence="1 2" key="1">
    <citation type="journal article" date="2016" name="Mol. Biol. Evol.">
        <title>Comparative Genomics of Early-Diverging Mushroom-Forming Fungi Provides Insights into the Origins of Lignocellulose Decay Capabilities.</title>
        <authorList>
            <person name="Nagy L.G."/>
            <person name="Riley R."/>
            <person name="Tritt A."/>
            <person name="Adam C."/>
            <person name="Daum C."/>
            <person name="Floudas D."/>
            <person name="Sun H."/>
            <person name="Yadav J.S."/>
            <person name="Pangilinan J."/>
            <person name="Larsson K.H."/>
            <person name="Matsuura K."/>
            <person name="Barry K."/>
            <person name="Labutti K."/>
            <person name="Kuo R."/>
            <person name="Ohm R.A."/>
            <person name="Bhattacharya S.S."/>
            <person name="Shirouzu T."/>
            <person name="Yoshinaga Y."/>
            <person name="Martin F.M."/>
            <person name="Grigoriev I.V."/>
            <person name="Hibbett D.S."/>
        </authorList>
    </citation>
    <scope>NUCLEOTIDE SEQUENCE [LARGE SCALE GENOMIC DNA]</scope>
    <source>
        <strain evidence="1 2">TUFC12733</strain>
    </source>
</reference>